<dbReference type="Proteomes" id="UP000035880">
    <property type="component" value="Chromosome 2L"/>
</dbReference>
<evidence type="ECO:0000256" key="5">
    <source>
        <dbReference type="ARBA" id="ARBA00023136"/>
    </source>
</evidence>
<keyword evidence="3 8" id="KW-0812">Transmembrane</keyword>
<comment type="function">
    <text evidence="8">Gustatory receptor which mediates acceptance or avoidance behavior, depending on its substrates.</text>
</comment>
<dbReference type="GO" id="GO:0030425">
    <property type="term" value="C:dendrite"/>
    <property type="evidence" value="ECO:0007669"/>
    <property type="project" value="TreeGrafter"/>
</dbReference>
<evidence type="ECO:0000256" key="1">
    <source>
        <dbReference type="ARBA" id="ARBA00004651"/>
    </source>
</evidence>
<dbReference type="AlphaFoldDB" id="A0A0J9QU89"/>
<feature type="transmembrane region" description="Helical" evidence="8">
    <location>
        <begin position="385"/>
        <end position="402"/>
    </location>
</feature>
<dbReference type="EMBL" id="CM002910">
    <property type="protein sequence ID" value="KMY87363.1"/>
    <property type="molecule type" value="Genomic_DNA"/>
</dbReference>
<feature type="transmembrane region" description="Helical" evidence="8">
    <location>
        <begin position="247"/>
        <end position="267"/>
    </location>
</feature>
<keyword evidence="4 8" id="KW-1133">Transmembrane helix</keyword>
<feature type="transmembrane region" description="Helical" evidence="8">
    <location>
        <begin position="195"/>
        <end position="214"/>
    </location>
</feature>
<evidence type="ECO:0000256" key="7">
    <source>
        <dbReference type="ARBA" id="ARBA00023224"/>
    </source>
</evidence>
<dbReference type="OrthoDB" id="6625921at2759"/>
<keyword evidence="7 8" id="KW-0807">Transducer</keyword>
<name>A0A0J9QU89_DROSI</name>
<protein>
    <recommendedName>
        <fullName evidence="8">Gustatory receptor</fullName>
    </recommendedName>
</protein>
<keyword evidence="6 8" id="KW-0675">Receptor</keyword>
<evidence type="ECO:0000256" key="2">
    <source>
        <dbReference type="ARBA" id="ARBA00022475"/>
    </source>
</evidence>
<keyword evidence="2 8" id="KW-1003">Cell membrane</keyword>
<dbReference type="GO" id="GO:0007165">
    <property type="term" value="P:signal transduction"/>
    <property type="evidence" value="ECO:0007669"/>
    <property type="project" value="UniProtKB-KW"/>
</dbReference>
<feature type="transmembrane region" description="Helical" evidence="8">
    <location>
        <begin position="157"/>
        <end position="175"/>
    </location>
</feature>
<sequence length="494" mass="57009">MVGKQMGSARGVSLSLFVFQSKVNSKAAWRSIKGPSLGSRTTFLDRTMSFWAVSRGLTPPSKVVPMLNPNQRQFLEDEVRYREKLKLMARGDAMEEVYVRKQETVDDPLELDKHDSFYQTTKSLLVLFQIMGVMPIHRNPPEKNLPRTGYSWGSKQVMWAIFIYSCQTTIVVLVLRERVKKFVTSPDKRFDEAIYNVIFISLLFTNFLLPVASWRHGPQVAIFKNMWTNYQYKFFKTTGSPIVFPNLYPLTWSLCVFSWLLSIAINLSQYFLQPDFRLWYTFAYYPIIAMLNCFCSLWYINCNAFGTASRALSDALQTTIRGEKPAQKLTEYRHLWVDLSHMMQQLGRAYSNMYGMYCLVIFFTTIIATYGSISEIIDHGATYKEVGLFVIVFYCMGLLYIICNEAHYASRKVGLDFQTKLLNINLTAVDAATQKEVEMLLVAINKNPPIMNLDGYANINRELITTNISFMATYLVVLLQFKITEQRRIGQQQT</sequence>
<dbReference type="GO" id="GO:0050909">
    <property type="term" value="P:sensory perception of taste"/>
    <property type="evidence" value="ECO:0007669"/>
    <property type="project" value="InterPro"/>
</dbReference>
<reference evidence="9" key="3">
    <citation type="submission" date="2015-04" db="EMBL/GenBank/DDBJ databases">
        <authorList>
            <consortium name="FlyBase"/>
        </authorList>
    </citation>
    <scope>NUCLEOTIDE SEQUENCE</scope>
    <source>
        <strain evidence="9">W501</strain>
    </source>
</reference>
<comment type="caution">
    <text evidence="8">Lacks conserved residue(s) required for the propagation of feature annotation.</text>
</comment>
<comment type="subcellular location">
    <subcellularLocation>
        <location evidence="1 8">Cell membrane</location>
        <topology evidence="1 8">Multi-pass membrane protein</topology>
    </subcellularLocation>
</comment>
<evidence type="ECO:0000256" key="8">
    <source>
        <dbReference type="RuleBase" id="RU363108"/>
    </source>
</evidence>
<dbReference type="GO" id="GO:0005886">
    <property type="term" value="C:plasma membrane"/>
    <property type="evidence" value="ECO:0007669"/>
    <property type="project" value="UniProtKB-SubCell"/>
</dbReference>
<dbReference type="InterPro" id="IPR013604">
    <property type="entry name" value="7TM_chemorcpt"/>
</dbReference>
<dbReference type="PANTHER" id="PTHR21143:SF121">
    <property type="entry name" value="GUSTATORY AND ODORANT RECEPTOR 21A"/>
    <property type="match status" value="1"/>
</dbReference>
<evidence type="ECO:0000256" key="6">
    <source>
        <dbReference type="ARBA" id="ARBA00023170"/>
    </source>
</evidence>
<feature type="transmembrane region" description="Helical" evidence="8">
    <location>
        <begin position="354"/>
        <end position="373"/>
    </location>
</feature>
<dbReference type="GO" id="GO:0043025">
    <property type="term" value="C:neuronal cell body"/>
    <property type="evidence" value="ECO:0007669"/>
    <property type="project" value="TreeGrafter"/>
</dbReference>
<evidence type="ECO:0000256" key="3">
    <source>
        <dbReference type="ARBA" id="ARBA00022692"/>
    </source>
</evidence>
<keyword evidence="5 8" id="KW-0472">Membrane</keyword>
<dbReference type="GO" id="GO:0004984">
    <property type="term" value="F:olfactory receptor activity"/>
    <property type="evidence" value="ECO:0007669"/>
    <property type="project" value="TreeGrafter"/>
</dbReference>
<evidence type="ECO:0000256" key="4">
    <source>
        <dbReference type="ARBA" id="ARBA00022989"/>
    </source>
</evidence>
<reference evidence="9" key="1">
    <citation type="journal article" date="2013" name="Genome Res.">
        <title>A second-generation assembly of the Drosophila simulans genome provides new insights into patterns of lineage-specific divergence.</title>
        <authorList>
            <person name="Hu T.T."/>
            <person name="Eisen M.B."/>
            <person name="Thornton K.R."/>
            <person name="Andolfatto P."/>
        </authorList>
    </citation>
    <scope>NUCLEOTIDE SEQUENCE [LARGE SCALE GENOMIC DNA]</scope>
    <source>
        <strain evidence="9">W501</strain>
    </source>
</reference>
<gene>
    <name evidence="9" type="primary">Dsim\GD23044</name>
    <name evidence="9" type="ORF">Dsimw501_GD23044</name>
</gene>
<proteinExistence type="inferred from homology"/>
<evidence type="ECO:0000313" key="9">
    <source>
        <dbReference type="EMBL" id="KMY87364.1"/>
    </source>
</evidence>
<dbReference type="GO" id="GO:0030424">
    <property type="term" value="C:axon"/>
    <property type="evidence" value="ECO:0007669"/>
    <property type="project" value="TreeGrafter"/>
</dbReference>
<accession>A0A0J9QU89</accession>
<organism evidence="9">
    <name type="scientific">Drosophila simulans</name>
    <name type="common">Fruit fly</name>
    <dbReference type="NCBI Taxonomy" id="7240"/>
    <lineage>
        <taxon>Eukaryota</taxon>
        <taxon>Metazoa</taxon>
        <taxon>Ecdysozoa</taxon>
        <taxon>Arthropoda</taxon>
        <taxon>Hexapoda</taxon>
        <taxon>Insecta</taxon>
        <taxon>Pterygota</taxon>
        <taxon>Neoptera</taxon>
        <taxon>Endopterygota</taxon>
        <taxon>Diptera</taxon>
        <taxon>Brachycera</taxon>
        <taxon>Muscomorpha</taxon>
        <taxon>Ephydroidea</taxon>
        <taxon>Drosophilidae</taxon>
        <taxon>Drosophila</taxon>
        <taxon>Sophophora</taxon>
    </lineage>
</organism>
<dbReference type="EMBL" id="CM002910">
    <property type="protein sequence ID" value="KMY87364.1"/>
    <property type="molecule type" value="Genomic_DNA"/>
</dbReference>
<dbReference type="PANTHER" id="PTHR21143">
    <property type="entry name" value="INVERTEBRATE GUSTATORY RECEPTOR"/>
    <property type="match status" value="1"/>
</dbReference>
<dbReference type="KEGG" id="dsi:Dsimw501_GD23044"/>
<reference evidence="9" key="2">
    <citation type="submission" date="2014-06" db="EMBL/GenBank/DDBJ databases">
        <authorList>
            <person name="Hu T."/>
            <person name="Eisen M.B."/>
            <person name="Thornton K.R."/>
            <person name="Andolfatto P."/>
        </authorList>
    </citation>
    <scope>NUCLEOTIDE SEQUENCE</scope>
    <source>
        <strain evidence="9">W501</strain>
    </source>
</reference>
<dbReference type="Pfam" id="PF08395">
    <property type="entry name" value="7tm_7"/>
    <property type="match status" value="1"/>
</dbReference>
<feature type="transmembrane region" description="Helical" evidence="8">
    <location>
        <begin position="279"/>
        <end position="300"/>
    </location>
</feature>
<comment type="similarity">
    <text evidence="8">Belongs to the insect chemoreceptor superfamily. Gustatory receptor (GR) family.</text>
</comment>